<dbReference type="GeneID" id="54580618"/>
<proteinExistence type="predicted"/>
<keyword evidence="3" id="KW-1185">Reference proteome</keyword>
<gene>
    <name evidence="2" type="ORF">BU26DRAFT_511299</name>
</gene>
<dbReference type="EMBL" id="ML987211">
    <property type="protein sequence ID" value="KAF2241507.1"/>
    <property type="molecule type" value="Genomic_DNA"/>
</dbReference>
<reference evidence="2" key="1">
    <citation type="journal article" date="2020" name="Stud. Mycol.">
        <title>101 Dothideomycetes genomes: a test case for predicting lifestyles and emergence of pathogens.</title>
        <authorList>
            <person name="Haridas S."/>
            <person name="Albert R."/>
            <person name="Binder M."/>
            <person name="Bloem J."/>
            <person name="Labutti K."/>
            <person name="Salamov A."/>
            <person name="Andreopoulos B."/>
            <person name="Baker S."/>
            <person name="Barry K."/>
            <person name="Bills G."/>
            <person name="Bluhm B."/>
            <person name="Cannon C."/>
            <person name="Castanera R."/>
            <person name="Culley D."/>
            <person name="Daum C."/>
            <person name="Ezra D."/>
            <person name="Gonzalez J."/>
            <person name="Henrissat B."/>
            <person name="Kuo A."/>
            <person name="Liang C."/>
            <person name="Lipzen A."/>
            <person name="Lutzoni F."/>
            <person name="Magnuson J."/>
            <person name="Mondo S."/>
            <person name="Nolan M."/>
            <person name="Ohm R."/>
            <person name="Pangilinan J."/>
            <person name="Park H.-J."/>
            <person name="Ramirez L."/>
            <person name="Alfaro M."/>
            <person name="Sun H."/>
            <person name="Tritt A."/>
            <person name="Yoshinaga Y."/>
            <person name="Zwiers L.-H."/>
            <person name="Turgeon B."/>
            <person name="Goodwin S."/>
            <person name="Spatafora J."/>
            <person name="Crous P."/>
            <person name="Grigoriev I."/>
        </authorList>
    </citation>
    <scope>NUCLEOTIDE SEQUENCE</scope>
    <source>
        <strain evidence="2">CBS 122368</strain>
    </source>
</reference>
<evidence type="ECO:0000313" key="3">
    <source>
        <dbReference type="Proteomes" id="UP000800094"/>
    </source>
</evidence>
<dbReference type="AlphaFoldDB" id="A0A6A6HU03"/>
<evidence type="ECO:0000256" key="1">
    <source>
        <dbReference type="SAM" id="MobiDB-lite"/>
    </source>
</evidence>
<feature type="compositionally biased region" description="Acidic residues" evidence="1">
    <location>
        <begin position="90"/>
        <end position="104"/>
    </location>
</feature>
<organism evidence="2 3">
    <name type="scientific">Trematosphaeria pertusa</name>
    <dbReference type="NCBI Taxonomy" id="390896"/>
    <lineage>
        <taxon>Eukaryota</taxon>
        <taxon>Fungi</taxon>
        <taxon>Dikarya</taxon>
        <taxon>Ascomycota</taxon>
        <taxon>Pezizomycotina</taxon>
        <taxon>Dothideomycetes</taxon>
        <taxon>Pleosporomycetidae</taxon>
        <taxon>Pleosporales</taxon>
        <taxon>Massarineae</taxon>
        <taxon>Trematosphaeriaceae</taxon>
        <taxon>Trematosphaeria</taxon>
    </lineage>
</organism>
<name>A0A6A6HU03_9PLEO</name>
<evidence type="ECO:0000313" key="2">
    <source>
        <dbReference type="EMBL" id="KAF2241507.1"/>
    </source>
</evidence>
<feature type="region of interest" description="Disordered" evidence="1">
    <location>
        <begin position="79"/>
        <end position="128"/>
    </location>
</feature>
<accession>A0A6A6HU03</accession>
<sequence>MVSANPADLSLSQARLRALGDKGFVLPVCDPQCRQLGIQGLSKSFLTLVLVFPSRGAKRWGGFGERELRRCHFGSCSCPSASRGARRGVEEDEVEMEREVEEEAEERRLDLEPAQPPFPVGREKEAKRAATKNLIYLVKKGLKETTADKLN</sequence>
<dbReference type="Proteomes" id="UP000800094">
    <property type="component" value="Unassembled WGS sequence"/>
</dbReference>
<protein>
    <submittedName>
        <fullName evidence="2">Uncharacterized protein</fullName>
    </submittedName>
</protein>
<dbReference type="RefSeq" id="XP_033676511.1">
    <property type="nucleotide sequence ID" value="XM_033827288.1"/>
</dbReference>